<protein>
    <submittedName>
        <fullName evidence="1">Trypsin-like peptidase domain-containing protein</fullName>
    </submittedName>
</protein>
<dbReference type="Pfam" id="PF13365">
    <property type="entry name" value="Trypsin_2"/>
    <property type="match status" value="1"/>
</dbReference>
<sequence>MENSRVPPLFNFCWNQADFNGEFNKGLVTIVAIDQQNRMHAIGTGFIILGGGHTATCVTAAHVFSEIRKLQSSPTRHSASTLQEFLPLPKEIELNTNKVIAFGLDGARVGVARVNGYMFNEQSDIAVFNITLQDLSHPSFFDTEFVLSERTPEVGDLISILSFDRMSVSTREETKPESASFEVQRRVILRAGRVLAYYPNGHRLCKGPCVETSIPVYSGMSGGPVFHYSDITSQIKPFGIVCSDPDIDDEKKQDRSIEGRSVVALLPCDVSSNDRGERVTKLSMNIEPISNLGGLFKPPAIC</sequence>
<dbReference type="RefSeq" id="WP_408157988.1">
    <property type="nucleotide sequence ID" value="NZ_JAQQFM010000005.1"/>
</dbReference>
<dbReference type="SUPFAM" id="SSF50494">
    <property type="entry name" value="Trypsin-like serine proteases"/>
    <property type="match status" value="1"/>
</dbReference>
<evidence type="ECO:0000313" key="2">
    <source>
        <dbReference type="Proteomes" id="UP001629246"/>
    </source>
</evidence>
<keyword evidence="2" id="KW-1185">Reference proteome</keyword>
<dbReference type="Proteomes" id="UP001629246">
    <property type="component" value="Unassembled WGS sequence"/>
</dbReference>
<dbReference type="EMBL" id="JAQQFM010000005">
    <property type="protein sequence ID" value="MFL9924902.1"/>
    <property type="molecule type" value="Genomic_DNA"/>
</dbReference>
<organism evidence="1 2">
    <name type="scientific">Herbaspirillum lusitanum</name>
    <dbReference type="NCBI Taxonomy" id="213312"/>
    <lineage>
        <taxon>Bacteria</taxon>
        <taxon>Pseudomonadati</taxon>
        <taxon>Pseudomonadota</taxon>
        <taxon>Betaproteobacteria</taxon>
        <taxon>Burkholderiales</taxon>
        <taxon>Oxalobacteraceae</taxon>
        <taxon>Herbaspirillum</taxon>
    </lineage>
</organism>
<dbReference type="InterPro" id="IPR009003">
    <property type="entry name" value="Peptidase_S1_PA"/>
</dbReference>
<gene>
    <name evidence="1" type="ORF">PQR62_11555</name>
</gene>
<accession>A0ABW9ABW7</accession>
<name>A0ABW9ABW7_9BURK</name>
<reference evidence="1 2" key="1">
    <citation type="journal article" date="2024" name="Chem. Sci.">
        <title>Discovery of megapolipeptins by genome mining of a Burkholderiales bacteria collection.</title>
        <authorList>
            <person name="Paulo B.S."/>
            <person name="Recchia M.J.J."/>
            <person name="Lee S."/>
            <person name="Fergusson C.H."/>
            <person name="Romanowski S.B."/>
            <person name="Hernandez A."/>
            <person name="Krull N."/>
            <person name="Liu D.Y."/>
            <person name="Cavanagh H."/>
            <person name="Bos A."/>
            <person name="Gray C.A."/>
            <person name="Murphy B.T."/>
            <person name="Linington R.G."/>
            <person name="Eustaquio A.S."/>
        </authorList>
    </citation>
    <scope>NUCLEOTIDE SEQUENCE [LARGE SCALE GENOMIC DNA]</scope>
    <source>
        <strain evidence="1 2">RL21-008-BIB-A</strain>
    </source>
</reference>
<evidence type="ECO:0000313" key="1">
    <source>
        <dbReference type="EMBL" id="MFL9924902.1"/>
    </source>
</evidence>
<proteinExistence type="predicted"/>
<comment type="caution">
    <text evidence="1">The sequence shown here is derived from an EMBL/GenBank/DDBJ whole genome shotgun (WGS) entry which is preliminary data.</text>
</comment>